<evidence type="ECO:0000313" key="2">
    <source>
        <dbReference type="EMBL" id="ODA68268.1"/>
    </source>
</evidence>
<dbReference type="Proteomes" id="UP000095087">
    <property type="component" value="Unassembled WGS sequence"/>
</dbReference>
<evidence type="ECO:0000256" key="1">
    <source>
        <dbReference type="SAM" id="Phobius"/>
    </source>
</evidence>
<dbReference type="AlphaFoldDB" id="A0A1E2S1P9"/>
<feature type="transmembrane region" description="Helical" evidence="1">
    <location>
        <begin position="129"/>
        <end position="148"/>
    </location>
</feature>
<proteinExistence type="predicted"/>
<accession>A0A1E2S1P9</accession>
<dbReference type="STRING" id="1177755.A7A08_00085"/>
<name>A0A1E2S1P9_9HYPH</name>
<feature type="transmembrane region" description="Helical" evidence="1">
    <location>
        <begin position="96"/>
        <end position="120"/>
    </location>
</feature>
<dbReference type="EMBL" id="MASI01000001">
    <property type="protein sequence ID" value="ODA68268.1"/>
    <property type="molecule type" value="Genomic_DNA"/>
</dbReference>
<dbReference type="Pfam" id="PF09490">
    <property type="entry name" value="CbtA"/>
    <property type="match status" value="1"/>
</dbReference>
<keyword evidence="1" id="KW-0472">Membrane</keyword>
<evidence type="ECO:0000313" key="3">
    <source>
        <dbReference type="Proteomes" id="UP000095087"/>
    </source>
</evidence>
<protein>
    <submittedName>
        <fullName evidence="2">Putative cobalt transporter subunit (CbtA)</fullName>
    </submittedName>
</protein>
<sequence>MISRVLAAGLLAGLLAGLAIAILQAFTTTPLILEAEGFEGGHVHDHSHEHGQIAPTAPARLSNAVFEPSDHAALIPVHSEEGGGMWMPADGWERTIFTGIATIGTAIGLALVLLAGMLFVGDRITERSAVAWAGAGFVATGLAPAMGLRPNCPVCRRRIWSAASPGGSPPRCARLGGSG</sequence>
<keyword evidence="3" id="KW-1185">Reference proteome</keyword>
<organism evidence="2 3">
    <name type="scientific">Methyloligella halotolerans</name>
    <dbReference type="NCBI Taxonomy" id="1177755"/>
    <lineage>
        <taxon>Bacteria</taxon>
        <taxon>Pseudomonadati</taxon>
        <taxon>Pseudomonadota</taxon>
        <taxon>Alphaproteobacteria</taxon>
        <taxon>Hyphomicrobiales</taxon>
        <taxon>Hyphomicrobiaceae</taxon>
        <taxon>Methyloligella</taxon>
    </lineage>
</organism>
<dbReference type="InterPro" id="IPR012666">
    <property type="entry name" value="CbtA_put"/>
</dbReference>
<keyword evidence="1" id="KW-0812">Transmembrane</keyword>
<reference evidence="2 3" key="1">
    <citation type="submission" date="2016-07" db="EMBL/GenBank/DDBJ databases">
        <title>Draft genome sequence of Methyloligella halotolerans C2T (VKM B-2706T=CCUG 61687T=DSM 25045T), a halotolerant polyhydroxybutyrate accumulating methylotroph.</title>
        <authorList>
            <person name="Vasilenko O.V."/>
            <person name="Doronina N.V."/>
            <person name="Poroshina M.N."/>
            <person name="Tarlachkov S.V."/>
            <person name="Trotsenko Y.A."/>
        </authorList>
    </citation>
    <scope>NUCLEOTIDE SEQUENCE [LARGE SCALE GENOMIC DNA]</scope>
    <source>
        <strain evidence="2 3">VKM B-2706</strain>
    </source>
</reference>
<gene>
    <name evidence="2" type="ORF">A7A08_00085</name>
</gene>
<keyword evidence="1" id="KW-1133">Transmembrane helix</keyword>
<comment type="caution">
    <text evidence="2">The sequence shown here is derived from an EMBL/GenBank/DDBJ whole genome shotgun (WGS) entry which is preliminary data.</text>
</comment>